<evidence type="ECO:0000313" key="3">
    <source>
        <dbReference type="EMBL" id="EPQ28633.1"/>
    </source>
</evidence>
<feature type="compositionally biased region" description="Basic and acidic residues" evidence="1">
    <location>
        <begin position="663"/>
        <end position="675"/>
    </location>
</feature>
<dbReference type="GeneID" id="19318043"/>
<feature type="compositionally biased region" description="Basic and acidic residues" evidence="1">
    <location>
        <begin position="441"/>
        <end position="453"/>
    </location>
</feature>
<evidence type="ECO:0000259" key="2">
    <source>
        <dbReference type="PROSITE" id="PS50196"/>
    </source>
</evidence>
<feature type="compositionally biased region" description="Low complexity" evidence="1">
    <location>
        <begin position="693"/>
        <end position="738"/>
    </location>
</feature>
<reference evidence="3 4" key="1">
    <citation type="journal article" date="2013" name="Plant Cell">
        <title>The transition from a phytopathogenic smut ancestor to an anamorphic biocontrol agent deciphered by comparative whole-genome analysis.</title>
        <authorList>
            <person name="Lefebvre F."/>
            <person name="Joly D.L."/>
            <person name="Labbe C."/>
            <person name="Teichmann B."/>
            <person name="Linning R."/>
            <person name="Belzile F."/>
            <person name="Bakkeren G."/>
            <person name="Belanger R.R."/>
        </authorList>
    </citation>
    <scope>NUCLEOTIDE SEQUENCE [LARGE SCALE GENOMIC DNA]</scope>
    <source>
        <strain evidence="3 4">PF-1</strain>
    </source>
</reference>
<feature type="region of interest" description="Disordered" evidence="1">
    <location>
        <begin position="84"/>
        <end position="245"/>
    </location>
</feature>
<gene>
    <name evidence="3" type="ORF">PFL1_03936</name>
</gene>
<dbReference type="PANTHER" id="PTHR38697:SF1">
    <property type="entry name" value="NUCLEAR PORE COMPLEX PROTEIN SIMILAR TO S. CEREVISIAE NUP2 (EUROFUNG)"/>
    <property type="match status" value="1"/>
</dbReference>
<dbReference type="InterPro" id="IPR053074">
    <property type="entry name" value="NPC_Nucleoporin"/>
</dbReference>
<protein>
    <recommendedName>
        <fullName evidence="2">RanBD1 domain-containing protein</fullName>
    </recommendedName>
</protein>
<dbReference type="eggNOG" id="KOG0866">
    <property type="taxonomic scope" value="Eukaryota"/>
</dbReference>
<feature type="compositionally biased region" description="Polar residues" evidence="1">
    <location>
        <begin position="167"/>
        <end position="176"/>
    </location>
</feature>
<feature type="compositionally biased region" description="Basic and acidic residues" evidence="1">
    <location>
        <begin position="600"/>
        <end position="623"/>
    </location>
</feature>
<feature type="compositionally biased region" description="Polar residues" evidence="1">
    <location>
        <begin position="1029"/>
        <end position="1040"/>
    </location>
</feature>
<feature type="compositionally biased region" description="Polar residues" evidence="1">
    <location>
        <begin position="148"/>
        <end position="157"/>
    </location>
</feature>
<accession>A0A061H7M6</accession>
<feature type="region of interest" description="Disordered" evidence="1">
    <location>
        <begin position="1027"/>
        <end position="1076"/>
    </location>
</feature>
<feature type="compositionally biased region" description="Low complexity" evidence="1">
    <location>
        <begin position="33"/>
        <end position="48"/>
    </location>
</feature>
<feature type="compositionally biased region" description="Polar residues" evidence="1">
    <location>
        <begin position="468"/>
        <end position="477"/>
    </location>
</feature>
<dbReference type="CDD" id="cd13170">
    <property type="entry name" value="RanBD_NUP50"/>
    <property type="match status" value="1"/>
</dbReference>
<dbReference type="HOGENOM" id="CLU_009747_0_0_1"/>
<feature type="compositionally biased region" description="Low complexity" evidence="1">
    <location>
        <begin position="1052"/>
        <end position="1063"/>
    </location>
</feature>
<feature type="compositionally biased region" description="Polar residues" evidence="1">
    <location>
        <begin position="765"/>
        <end position="780"/>
    </location>
</feature>
<dbReference type="Gene3D" id="2.30.29.30">
    <property type="entry name" value="Pleckstrin-homology domain (PH domain)/Phosphotyrosine-binding domain (PTB)"/>
    <property type="match status" value="1"/>
</dbReference>
<proteinExistence type="predicted"/>
<feature type="compositionally biased region" description="Low complexity" evidence="1">
    <location>
        <begin position="643"/>
        <end position="656"/>
    </location>
</feature>
<dbReference type="RefSeq" id="XP_007879650.1">
    <property type="nucleotide sequence ID" value="XM_007881459.1"/>
</dbReference>
<organism evidence="3 4">
    <name type="scientific">Pseudozyma flocculosa PF-1</name>
    <dbReference type="NCBI Taxonomy" id="1277687"/>
    <lineage>
        <taxon>Eukaryota</taxon>
        <taxon>Fungi</taxon>
        <taxon>Dikarya</taxon>
        <taxon>Basidiomycota</taxon>
        <taxon>Ustilaginomycotina</taxon>
        <taxon>Ustilaginomycetes</taxon>
        <taxon>Ustilaginales</taxon>
        <taxon>Ustilaginaceae</taxon>
        <taxon>Pseudozyma</taxon>
    </lineage>
</organism>
<dbReference type="InterPro" id="IPR000156">
    <property type="entry name" value="Ran_bind_dom"/>
</dbReference>
<feature type="region of interest" description="Disordered" evidence="1">
    <location>
        <begin position="368"/>
        <end position="857"/>
    </location>
</feature>
<dbReference type="InterPro" id="IPR011993">
    <property type="entry name" value="PH-like_dom_sf"/>
</dbReference>
<feature type="compositionally biased region" description="Low complexity" evidence="1">
    <location>
        <begin position="57"/>
        <end position="66"/>
    </location>
</feature>
<dbReference type="PANTHER" id="PTHR38697">
    <property type="entry name" value="NUCLEAR PORE COMPLEX PROTEIN SIMILAR TO S. CEREVISIAE NUP2 (EUROFUNG)"/>
    <property type="match status" value="1"/>
</dbReference>
<feature type="compositionally biased region" description="Low complexity" evidence="1">
    <location>
        <begin position="315"/>
        <end position="332"/>
    </location>
</feature>
<dbReference type="AlphaFoldDB" id="A0A061H7M6"/>
<name>A0A061H7M6_9BASI</name>
<evidence type="ECO:0000313" key="4">
    <source>
        <dbReference type="Proteomes" id="UP000053664"/>
    </source>
</evidence>
<feature type="compositionally biased region" description="Low complexity" evidence="1">
    <location>
        <begin position="793"/>
        <end position="838"/>
    </location>
</feature>
<dbReference type="EMBL" id="KE361634">
    <property type="protein sequence ID" value="EPQ28633.1"/>
    <property type="molecule type" value="Genomic_DNA"/>
</dbReference>
<dbReference type="Pfam" id="PF00638">
    <property type="entry name" value="Ran_BP1"/>
    <property type="match status" value="1"/>
</dbReference>
<dbReference type="SMART" id="SM00160">
    <property type="entry name" value="RanBD"/>
    <property type="match status" value="1"/>
</dbReference>
<dbReference type="OrthoDB" id="185618at2759"/>
<sequence length="1180" mass="122399">MNSRQPTGSGLRLDEDALAQQPSSSGRARRSTTARAAARASPYARTPTKQVARTSLASPAPAASPSMLSGLISTVTSPFRFRSRARQSAAFGTADTEAEADDDNGHGVNIDMEAGGTAPARIEALEPTSPLANRHTALVSKDERSETRPASSNTLTVPTAAPFAVSPTRSRPSNLDLSPAGPSLRSAASPRASSPLPARTAPRSPLAESSTLPFTPQEPPRKRATRYSSTQIDASAGRAQPDASPVSRNFELLARFFEQKQREGGLHGGSSGLTEVEVEGCLKLIEDSMAAGRDLAHEFGYASSRLGRTAGVRQPSEAPSSSRASSVAPQTSAYPASQTFGNLFHPGSSIKPTGAYSFLAPRSSSTASIASSASARRHRPLYLGPGMGSQLTRRRTLAPGSRSLGDSLAQSRMGLLPKSTSDTSLVDAARERQEQANAAPEEAKRRRTEDAERGTASQQQDARFESLFESQRTQSSELAKKTTSAAATPKRDAGLGVKRGAPQDGQSQGKKAEDGYVNGVRPAQDSTPVRVATKTATAMLDILKDSPPVRPPVQPELVNPYQPSSTLSKLPKKPKTQTPSKSARASMVTRAKARQSAAEAKTKNEEPKRESILDVIERTAPKEKPRRGRVATETPDVAMQDQTPAAATPATTTPATSEADVAQARKAEKTEEARRRLAALSKKREADSKQDQPAAASSSAPSAPTPAFTFGAPASQQPQQQQPSTSTTSAPSTGFSFGVAKPAASLAPQLPQQYTASKPKKPSPLSVTFQAPDSPSSASEKSMADSPVPASKPSFSFSQPTAFSFASPSASTTPAEPKASAAPAPAAKPFTFGAPAKAVTKESPAPPAPAPAKPAFSFSPITPALAPSPVAPAQEVAKPAAAAAPATTSKPAAPGNAKDEAVAAPISALPTFSFDFSAPASTAAAAGPEANAIKKEVLSLAATSLPTFDFIFDTTSTPASTAKGAAEETKPAASAPISSFSFGKPAAGSSTGSSPTFSFNKPIASAPAPAASTGFSFSPLGGSSGLATPASTLSRASTPASIDEPTASDGKAAAAANSGSNGLLGEGEGEEDETQMHEVRAKFWRFDQEGKAWKDLGIVIAKLKKHKETGKRRMLVRNEANGKVVVNFNLYSSIKVTQDKNVVSFLGFDGSTPTQFRCKIKTEDGARAFKDAIEREAAAA</sequence>
<dbReference type="Proteomes" id="UP000053664">
    <property type="component" value="Unassembled WGS sequence"/>
</dbReference>
<feature type="compositionally biased region" description="Low complexity" evidence="1">
    <location>
        <begin position="177"/>
        <end position="207"/>
    </location>
</feature>
<dbReference type="KEGG" id="pfp:PFL1_03936"/>
<dbReference type="SUPFAM" id="SSF50729">
    <property type="entry name" value="PH domain-like"/>
    <property type="match status" value="1"/>
</dbReference>
<dbReference type="PROSITE" id="PS50196">
    <property type="entry name" value="RANBD1"/>
    <property type="match status" value="1"/>
</dbReference>
<feature type="compositionally biased region" description="Low complexity" evidence="1">
    <location>
        <begin position="86"/>
        <end position="95"/>
    </location>
</feature>
<evidence type="ECO:0000256" key="1">
    <source>
        <dbReference type="SAM" id="MobiDB-lite"/>
    </source>
</evidence>
<feature type="region of interest" description="Disordered" evidence="1">
    <location>
        <begin position="310"/>
        <end position="332"/>
    </location>
</feature>
<feature type="domain" description="RanBD1" evidence="2">
    <location>
        <begin position="1069"/>
        <end position="1180"/>
    </location>
</feature>
<feature type="region of interest" description="Disordered" evidence="1">
    <location>
        <begin position="1"/>
        <end position="69"/>
    </location>
</feature>